<keyword evidence="3" id="KW-1185">Reference proteome</keyword>
<evidence type="ECO:0008006" key="4">
    <source>
        <dbReference type="Google" id="ProtNLM"/>
    </source>
</evidence>
<evidence type="ECO:0000313" key="2">
    <source>
        <dbReference type="EMBL" id="KAK7200671.1"/>
    </source>
</evidence>
<feature type="region of interest" description="Disordered" evidence="1">
    <location>
        <begin position="247"/>
        <end position="304"/>
    </location>
</feature>
<organism evidence="2 3">
    <name type="scientific">Novymonas esmeraldas</name>
    <dbReference type="NCBI Taxonomy" id="1808958"/>
    <lineage>
        <taxon>Eukaryota</taxon>
        <taxon>Discoba</taxon>
        <taxon>Euglenozoa</taxon>
        <taxon>Kinetoplastea</taxon>
        <taxon>Metakinetoplastina</taxon>
        <taxon>Trypanosomatida</taxon>
        <taxon>Trypanosomatidae</taxon>
        <taxon>Novymonas</taxon>
    </lineage>
</organism>
<feature type="compositionally biased region" description="Gly residues" evidence="1">
    <location>
        <begin position="295"/>
        <end position="304"/>
    </location>
</feature>
<comment type="caution">
    <text evidence="2">The sequence shown here is derived from an EMBL/GenBank/DDBJ whole genome shotgun (WGS) entry which is preliminary data.</text>
</comment>
<protein>
    <recommendedName>
        <fullName evidence="4">Integrase</fullName>
    </recommendedName>
</protein>
<dbReference type="EMBL" id="JAECZO010000007">
    <property type="protein sequence ID" value="KAK7200671.1"/>
    <property type="molecule type" value="Genomic_DNA"/>
</dbReference>
<proteinExistence type="predicted"/>
<evidence type="ECO:0000313" key="3">
    <source>
        <dbReference type="Proteomes" id="UP001430356"/>
    </source>
</evidence>
<dbReference type="Proteomes" id="UP001430356">
    <property type="component" value="Unassembled WGS sequence"/>
</dbReference>
<sequence>MISELSLECQLELLAAPATTPSGRFLTHPLVPRQAKIRIARLPQYRSLKSSITHLAAVVREGLWMQRTWRQYESIWGRLNAYARQGNLPLSDQSGTMLVNDLTVAPTTKVGYANQLANLFKKMGLPSDTLRTYAQAQRAQGSARPTHQAPPIPKTVLVSIAEQQTERLKIGLLLAWKTAFRWDDIARMTKRTICSTADDDVILDFGCATKTSRTRPFRPELLVTITGDFTADIATYLRQVLRRKATGKDTPLSPLRDTPDPRGSPAGRVPCPQHQAWGADARHGTHGGDQHPTALGGGPRQACI</sequence>
<dbReference type="AlphaFoldDB" id="A0AAW0F4B2"/>
<evidence type="ECO:0000256" key="1">
    <source>
        <dbReference type="SAM" id="MobiDB-lite"/>
    </source>
</evidence>
<gene>
    <name evidence="2" type="ORF">NESM_000123600</name>
</gene>
<reference evidence="2 3" key="1">
    <citation type="journal article" date="2021" name="MBio">
        <title>A New Model Trypanosomatid, Novymonas esmeraldas: Genomic Perception of Its 'Candidatus Pandoraea novymonadis' Endosymbiont.</title>
        <authorList>
            <person name="Zakharova A."/>
            <person name="Saura A."/>
            <person name="Butenko A."/>
            <person name="Podesvova L."/>
            <person name="Warmusova S."/>
            <person name="Kostygov A.Y."/>
            <person name="Nenarokova A."/>
            <person name="Lukes J."/>
            <person name="Opperdoes F.R."/>
            <person name="Yurchenko V."/>
        </authorList>
    </citation>
    <scope>NUCLEOTIDE SEQUENCE [LARGE SCALE GENOMIC DNA]</scope>
    <source>
        <strain evidence="2 3">E262AT.01</strain>
    </source>
</reference>
<name>A0AAW0F4B2_9TRYP</name>
<accession>A0AAW0F4B2</accession>
<feature type="compositionally biased region" description="Basic and acidic residues" evidence="1">
    <location>
        <begin position="280"/>
        <end position="289"/>
    </location>
</feature>